<dbReference type="PANTHER" id="PTHR42923:SF3">
    <property type="entry name" value="PROTOPORPHYRINOGEN OXIDASE"/>
    <property type="match status" value="1"/>
</dbReference>
<keyword evidence="7 11" id="KW-0560">Oxidoreductase</keyword>
<keyword evidence="8 11" id="KW-0350">Heme biosynthesis</keyword>
<comment type="similarity">
    <text evidence="3 11">Belongs to the protoporphyrinogen/coproporphyrinogen oxidase family. Protoporphyrinogen oxidase subfamily.</text>
</comment>
<reference evidence="13 14" key="1">
    <citation type="submission" date="2015-04" db="EMBL/GenBank/DDBJ databases">
        <title>Complete genome sequence of Schizopora paradoxa KUC8140, a cosmopolitan wood degrader in East Asia.</title>
        <authorList>
            <consortium name="DOE Joint Genome Institute"/>
            <person name="Min B."/>
            <person name="Park H."/>
            <person name="Jang Y."/>
            <person name="Kim J.-J."/>
            <person name="Kim K.H."/>
            <person name="Pangilinan J."/>
            <person name="Lipzen A."/>
            <person name="Riley R."/>
            <person name="Grigoriev I.V."/>
            <person name="Spatafora J.W."/>
            <person name="Choi I.-G."/>
        </authorList>
    </citation>
    <scope>NUCLEOTIDE SEQUENCE [LARGE SCALE GENOMIC DNA]</scope>
    <source>
        <strain evidence="13 14">KUC8140</strain>
    </source>
</reference>
<protein>
    <recommendedName>
        <fullName evidence="4 11">Protoporphyrinogen oxidase</fullName>
        <ecNumber evidence="4 11">1.3.3.4</ecNumber>
    </recommendedName>
</protein>
<dbReference type="InterPro" id="IPR036188">
    <property type="entry name" value="FAD/NAD-bd_sf"/>
</dbReference>
<dbReference type="Gene3D" id="3.50.50.60">
    <property type="entry name" value="FAD/NAD(P)-binding domain"/>
    <property type="match status" value="1"/>
</dbReference>
<dbReference type="InterPro" id="IPR002937">
    <property type="entry name" value="Amino_oxidase"/>
</dbReference>
<dbReference type="InParanoid" id="A0A0H2R575"/>
<gene>
    <name evidence="13" type="ORF">SCHPADRAFT_917362</name>
</gene>
<dbReference type="SUPFAM" id="SSF54373">
    <property type="entry name" value="FAD-linked reductases, C-terminal domain"/>
    <property type="match status" value="1"/>
</dbReference>
<dbReference type="EC" id="1.3.3.4" evidence="4 11"/>
<dbReference type="Proteomes" id="UP000053477">
    <property type="component" value="Unassembled WGS sequence"/>
</dbReference>
<feature type="domain" description="Amine oxidase" evidence="12">
    <location>
        <begin position="13"/>
        <end position="490"/>
    </location>
</feature>
<evidence type="ECO:0000256" key="2">
    <source>
        <dbReference type="ARBA" id="ARBA00005073"/>
    </source>
</evidence>
<evidence type="ECO:0000256" key="5">
    <source>
        <dbReference type="ARBA" id="ARBA00022630"/>
    </source>
</evidence>
<comment type="function">
    <text evidence="1 11">Catalyzes the 6-electron oxidation of protoporphyrinogen-IX to form protoporphyrin-IX.</text>
</comment>
<dbReference type="GO" id="GO:0006782">
    <property type="term" value="P:protoporphyrinogen IX biosynthetic process"/>
    <property type="evidence" value="ECO:0007669"/>
    <property type="project" value="UniProtKB-UniRule"/>
</dbReference>
<evidence type="ECO:0000256" key="4">
    <source>
        <dbReference type="ARBA" id="ARBA00012867"/>
    </source>
</evidence>
<evidence type="ECO:0000256" key="11">
    <source>
        <dbReference type="RuleBase" id="RU367069"/>
    </source>
</evidence>
<keyword evidence="9 11" id="KW-0627">Porphyrin biosynthesis</keyword>
<evidence type="ECO:0000259" key="12">
    <source>
        <dbReference type="Pfam" id="PF01593"/>
    </source>
</evidence>
<evidence type="ECO:0000256" key="6">
    <source>
        <dbReference type="ARBA" id="ARBA00022827"/>
    </source>
</evidence>
<evidence type="ECO:0000256" key="7">
    <source>
        <dbReference type="ARBA" id="ARBA00023002"/>
    </source>
</evidence>
<evidence type="ECO:0000256" key="3">
    <source>
        <dbReference type="ARBA" id="ARBA00010551"/>
    </source>
</evidence>
<keyword evidence="14" id="KW-1185">Reference proteome</keyword>
<organism evidence="13 14">
    <name type="scientific">Schizopora paradoxa</name>
    <dbReference type="NCBI Taxonomy" id="27342"/>
    <lineage>
        <taxon>Eukaryota</taxon>
        <taxon>Fungi</taxon>
        <taxon>Dikarya</taxon>
        <taxon>Basidiomycota</taxon>
        <taxon>Agaricomycotina</taxon>
        <taxon>Agaricomycetes</taxon>
        <taxon>Hymenochaetales</taxon>
        <taxon>Schizoporaceae</taxon>
        <taxon>Schizopora</taxon>
    </lineage>
</organism>
<comment type="cofactor">
    <cofactor evidence="11">
        <name>FAD</name>
        <dbReference type="ChEBI" id="CHEBI:57692"/>
    </cofactor>
    <text evidence="11">Binds 1 FAD per subunit.</text>
</comment>
<evidence type="ECO:0000256" key="8">
    <source>
        <dbReference type="ARBA" id="ARBA00023133"/>
    </source>
</evidence>
<dbReference type="PANTHER" id="PTHR42923">
    <property type="entry name" value="PROTOPORPHYRINOGEN OXIDASE"/>
    <property type="match status" value="1"/>
</dbReference>
<dbReference type="STRING" id="27342.A0A0H2R575"/>
<dbReference type="FunCoup" id="A0A0H2R575">
    <property type="interactions" value="224"/>
</dbReference>
<dbReference type="GO" id="GO:0005743">
    <property type="term" value="C:mitochondrial inner membrane"/>
    <property type="evidence" value="ECO:0007669"/>
    <property type="project" value="UniProtKB-SubCell"/>
</dbReference>
<sequence length="495" mass="52915">MAPKAIAVIGGGITGLSAAFHLSKRFPRAQITIFERSNRIGGWINSRHVKVSDGSGHNATICLEAGPRTLRPNSKAMLELINQLHLQTAIISTPTTSPAARNRFIQIPGREGLTALPSSPLSFLRSPFLSSLIALPAAKEMFLNSNRRSPEDESVDEFMSRRFGDRFARIMGSALVHGIYAADSRVLSVRAAFPTLWDAEERGKGSVVRGFLRKRSSTSTPLQAYDVGDLSERMKGVSAFSFRGGMETLPHALATNVRAKQNVTIRSGVSIAGLRFLEEQPDAELELEGGETLKFSHVVSTVSLPKLQSITSQTGALPHMTNNPMSTVTVVNIIFPPTKAPIHPAGFGYLIPRPEGGYGSEANASGFLGTVFDSCALAAQDSGDAGFTKLTVMMGGPHKLDRHQSDPSHVLSHLAQHLGSSDALPEPAFYEAREQVDCIPTPTVGHVQRMSELLAVLRDPAGPWKGRLEVIGAGVGGVSVGDCVEAGRNAGSAWN</sequence>
<dbReference type="UniPathway" id="UPA00251">
    <property type="reaction ID" value="UER00324"/>
</dbReference>
<evidence type="ECO:0000313" key="14">
    <source>
        <dbReference type="Proteomes" id="UP000053477"/>
    </source>
</evidence>
<dbReference type="PRINTS" id="PR00419">
    <property type="entry name" value="ADXRDTASE"/>
</dbReference>
<evidence type="ECO:0000256" key="10">
    <source>
        <dbReference type="ARBA" id="ARBA00047554"/>
    </source>
</evidence>
<dbReference type="InterPro" id="IPR004572">
    <property type="entry name" value="Protoporphyrinogen_oxidase"/>
</dbReference>
<keyword evidence="6 11" id="KW-0274">FAD</keyword>
<dbReference type="EMBL" id="KQ086167">
    <property type="protein sequence ID" value="KLO06994.1"/>
    <property type="molecule type" value="Genomic_DNA"/>
</dbReference>
<dbReference type="InterPro" id="IPR050464">
    <property type="entry name" value="Zeta_carotene_desat/Oxidored"/>
</dbReference>
<comment type="subcellular location">
    <subcellularLocation>
        <location evidence="11">Mitochondrion inner membrane</location>
    </subcellularLocation>
</comment>
<evidence type="ECO:0000256" key="9">
    <source>
        <dbReference type="ARBA" id="ARBA00023244"/>
    </source>
</evidence>
<dbReference type="GO" id="GO:0004729">
    <property type="term" value="F:oxygen-dependent protoporphyrinogen oxidase activity"/>
    <property type="evidence" value="ECO:0007669"/>
    <property type="project" value="UniProtKB-UniRule"/>
</dbReference>
<evidence type="ECO:0000256" key="1">
    <source>
        <dbReference type="ARBA" id="ARBA00002600"/>
    </source>
</evidence>
<dbReference type="OrthoDB" id="438553at2759"/>
<dbReference type="AlphaFoldDB" id="A0A0H2R575"/>
<evidence type="ECO:0000313" key="13">
    <source>
        <dbReference type="EMBL" id="KLO06994.1"/>
    </source>
</evidence>
<dbReference type="SUPFAM" id="SSF51905">
    <property type="entry name" value="FAD/NAD(P)-binding domain"/>
    <property type="match status" value="1"/>
</dbReference>
<name>A0A0H2R575_9AGAM</name>
<comment type="catalytic activity">
    <reaction evidence="10 11">
        <text>protoporphyrinogen IX + 3 O2 = protoporphyrin IX + 3 H2O2</text>
        <dbReference type="Rhea" id="RHEA:25576"/>
        <dbReference type="ChEBI" id="CHEBI:15379"/>
        <dbReference type="ChEBI" id="CHEBI:16240"/>
        <dbReference type="ChEBI" id="CHEBI:57306"/>
        <dbReference type="ChEBI" id="CHEBI:57307"/>
        <dbReference type="EC" id="1.3.3.4"/>
    </reaction>
</comment>
<dbReference type="Pfam" id="PF01593">
    <property type="entry name" value="Amino_oxidase"/>
    <property type="match status" value="1"/>
</dbReference>
<keyword evidence="5 11" id="KW-0285">Flavoprotein</keyword>
<proteinExistence type="inferred from homology"/>
<dbReference type="NCBIfam" id="TIGR00562">
    <property type="entry name" value="proto_IX_ox"/>
    <property type="match status" value="1"/>
</dbReference>
<comment type="pathway">
    <text evidence="2 11">Porphyrin-containing compound metabolism; protoporphyrin-IX biosynthesis; protoporphyrin-IX from protoporphyrinogen-IX: step 1/1.</text>
</comment>
<accession>A0A0H2R575</accession>